<sequence length="294" mass="32079">MNLCDLFQQKKCVLSFEVFPPKKSSGVESIYRTLDELCALKPDFISVTFGAGGTGVKDNLTVELAGAIRARGVEPLAHLTCINSDEETLLGLLDRLEEAGVRNILALRGDRVEGAEEGPYRHANELMERIARRGGFNLVGACYPECHCEAPDPLHDLQNLRRKQEAGATHLITQLFFDNRCFYDFAEKARIAGVHLPIEAGIMPIVNKRQIERIVTLCGASIPPKFARMLSRFEGDPAALRDAGIAYATEQIIDLIGSGVEGIHIYTMNNPAVARRICENIATALDCVNGGGAA</sequence>
<keyword evidence="12" id="KW-1185">Reference proteome</keyword>
<dbReference type="InterPro" id="IPR029041">
    <property type="entry name" value="FAD-linked_oxidoreductase-like"/>
</dbReference>
<comment type="similarity">
    <text evidence="3 8">Belongs to the methylenetetrahydrofolate reductase family.</text>
</comment>
<evidence type="ECO:0000256" key="6">
    <source>
        <dbReference type="ARBA" id="ARBA00023002"/>
    </source>
</evidence>
<dbReference type="GO" id="GO:0009086">
    <property type="term" value="P:methionine biosynthetic process"/>
    <property type="evidence" value="ECO:0007669"/>
    <property type="project" value="TreeGrafter"/>
</dbReference>
<dbReference type="AlphaFoldDB" id="A0AAQ1RV45"/>
<evidence type="ECO:0000313" key="9">
    <source>
        <dbReference type="EMBL" id="MZL69547.1"/>
    </source>
</evidence>
<dbReference type="GO" id="GO:0035999">
    <property type="term" value="P:tetrahydrofolate interconversion"/>
    <property type="evidence" value="ECO:0007669"/>
    <property type="project" value="TreeGrafter"/>
</dbReference>
<evidence type="ECO:0000313" key="12">
    <source>
        <dbReference type="Proteomes" id="UP000474718"/>
    </source>
</evidence>
<evidence type="ECO:0000256" key="8">
    <source>
        <dbReference type="RuleBase" id="RU003862"/>
    </source>
</evidence>
<evidence type="ECO:0000256" key="3">
    <source>
        <dbReference type="ARBA" id="ARBA00006743"/>
    </source>
</evidence>
<dbReference type="GO" id="GO:0106312">
    <property type="term" value="F:methylenetetrahydrofolate reductase (NADH) activity"/>
    <property type="evidence" value="ECO:0007669"/>
    <property type="project" value="UniProtKB-EC"/>
</dbReference>
<evidence type="ECO:0000256" key="4">
    <source>
        <dbReference type="ARBA" id="ARBA00022630"/>
    </source>
</evidence>
<evidence type="ECO:0000256" key="2">
    <source>
        <dbReference type="ARBA" id="ARBA00004777"/>
    </source>
</evidence>
<reference evidence="10" key="2">
    <citation type="submission" date="2016-11" db="EMBL/GenBank/DDBJ databases">
        <authorList>
            <person name="Varghese N."/>
            <person name="Submissions S."/>
        </authorList>
    </citation>
    <scope>NUCLEOTIDE SEQUENCE</scope>
    <source>
        <strain evidence="10">DSM 4029</strain>
    </source>
</reference>
<dbReference type="GO" id="GO:0005829">
    <property type="term" value="C:cytosol"/>
    <property type="evidence" value="ECO:0007669"/>
    <property type="project" value="TreeGrafter"/>
</dbReference>
<dbReference type="CDD" id="cd00537">
    <property type="entry name" value="MTHFR"/>
    <property type="match status" value="1"/>
</dbReference>
<comment type="pathway">
    <text evidence="2 8">One-carbon metabolism; tetrahydrofolate interconversion.</text>
</comment>
<dbReference type="Pfam" id="PF02219">
    <property type="entry name" value="MTHFR"/>
    <property type="match status" value="1"/>
</dbReference>
<dbReference type="PANTHER" id="PTHR45754">
    <property type="entry name" value="METHYLENETETRAHYDROFOLATE REDUCTASE"/>
    <property type="match status" value="1"/>
</dbReference>
<dbReference type="Proteomes" id="UP000184089">
    <property type="component" value="Unassembled WGS sequence"/>
</dbReference>
<comment type="cofactor">
    <cofactor evidence="1 8">
        <name>FAD</name>
        <dbReference type="ChEBI" id="CHEBI:57692"/>
    </cofactor>
</comment>
<proteinExistence type="inferred from homology"/>
<reference evidence="11" key="1">
    <citation type="submission" date="2016-11" db="EMBL/GenBank/DDBJ databases">
        <authorList>
            <person name="Jaros S."/>
            <person name="Januszkiewicz K."/>
            <person name="Wedrychowicz H."/>
        </authorList>
    </citation>
    <scope>NUCLEOTIDE SEQUENCE [LARGE SCALE GENOMIC DNA]</scope>
    <source>
        <strain evidence="11">DSM 4029</strain>
    </source>
</reference>
<evidence type="ECO:0000256" key="7">
    <source>
        <dbReference type="ARBA" id="ARBA00048628"/>
    </source>
</evidence>
<reference evidence="9 12" key="3">
    <citation type="journal article" date="2019" name="Nat. Med.">
        <title>A library of human gut bacterial isolates paired with longitudinal multiomics data enables mechanistic microbiome research.</title>
        <authorList>
            <person name="Poyet M."/>
            <person name="Groussin M."/>
            <person name="Gibbons S.M."/>
            <person name="Avila-Pacheco J."/>
            <person name="Jiang X."/>
            <person name="Kearney S.M."/>
            <person name="Perrotta A.R."/>
            <person name="Berdy B."/>
            <person name="Zhao S."/>
            <person name="Lieberman T.D."/>
            <person name="Swanson P.K."/>
            <person name="Smith M."/>
            <person name="Roesemann S."/>
            <person name="Alexander J.E."/>
            <person name="Rich S.A."/>
            <person name="Livny J."/>
            <person name="Vlamakis H."/>
            <person name="Clish C."/>
            <person name="Bullock K."/>
            <person name="Deik A."/>
            <person name="Scott J."/>
            <person name="Pierce K.A."/>
            <person name="Xavier R.J."/>
            <person name="Alm E.J."/>
        </authorList>
    </citation>
    <scope>NUCLEOTIDE SEQUENCE [LARGE SCALE GENOMIC DNA]</scope>
    <source>
        <strain evidence="9 12">BIOML-A2</strain>
    </source>
</reference>
<dbReference type="Gene3D" id="3.20.20.220">
    <property type="match status" value="1"/>
</dbReference>
<keyword evidence="5 8" id="KW-0274">FAD</keyword>
<dbReference type="GO" id="GO:0071949">
    <property type="term" value="F:FAD binding"/>
    <property type="evidence" value="ECO:0007669"/>
    <property type="project" value="TreeGrafter"/>
</dbReference>
<accession>A0AAQ1RV45</accession>
<dbReference type="SUPFAM" id="SSF51730">
    <property type="entry name" value="FAD-linked oxidoreductase"/>
    <property type="match status" value="1"/>
</dbReference>
<evidence type="ECO:0000256" key="5">
    <source>
        <dbReference type="ARBA" id="ARBA00022827"/>
    </source>
</evidence>
<keyword evidence="4 8" id="KW-0285">Flavoprotein</keyword>
<evidence type="ECO:0000313" key="10">
    <source>
        <dbReference type="EMBL" id="SHF77867.1"/>
    </source>
</evidence>
<comment type="caution">
    <text evidence="10">The sequence shown here is derived from an EMBL/GenBank/DDBJ whole genome shotgun (WGS) entry which is preliminary data.</text>
</comment>
<dbReference type="InterPro" id="IPR003171">
    <property type="entry name" value="Mehydrof_redctse-like"/>
</dbReference>
<dbReference type="EMBL" id="WWVX01000004">
    <property type="protein sequence ID" value="MZL69547.1"/>
    <property type="molecule type" value="Genomic_DNA"/>
</dbReference>
<gene>
    <name evidence="9" type="ORF">GT747_07220</name>
    <name evidence="10" type="ORF">SAMN05444424_0649</name>
</gene>
<name>A0AAQ1RV45_9FIRM</name>
<organism evidence="10 11">
    <name type="scientific">Bittarella massiliensis</name>
    <name type="common">ex Durand et al. 2017</name>
    <dbReference type="NCBI Taxonomy" id="1720313"/>
    <lineage>
        <taxon>Bacteria</taxon>
        <taxon>Bacillati</taxon>
        <taxon>Bacillota</taxon>
        <taxon>Clostridia</taxon>
        <taxon>Eubacteriales</taxon>
        <taxon>Oscillospiraceae</taxon>
        <taxon>Bittarella (ex Durand et al. 2017)</taxon>
    </lineage>
</organism>
<dbReference type="EMBL" id="FQVY01000001">
    <property type="protein sequence ID" value="SHF77867.1"/>
    <property type="molecule type" value="Genomic_DNA"/>
</dbReference>
<dbReference type="Proteomes" id="UP000474718">
    <property type="component" value="Unassembled WGS sequence"/>
</dbReference>
<dbReference type="PANTHER" id="PTHR45754:SF3">
    <property type="entry name" value="METHYLENETETRAHYDROFOLATE REDUCTASE (NADPH)"/>
    <property type="match status" value="1"/>
</dbReference>
<comment type="catalytic activity">
    <reaction evidence="7">
        <text>(6S)-5-methyl-5,6,7,8-tetrahydrofolate + NAD(+) = (6R)-5,10-methylene-5,6,7,8-tetrahydrofolate + NADH + H(+)</text>
        <dbReference type="Rhea" id="RHEA:19821"/>
        <dbReference type="ChEBI" id="CHEBI:15378"/>
        <dbReference type="ChEBI" id="CHEBI:15636"/>
        <dbReference type="ChEBI" id="CHEBI:18608"/>
        <dbReference type="ChEBI" id="CHEBI:57540"/>
        <dbReference type="ChEBI" id="CHEBI:57945"/>
        <dbReference type="EC" id="1.5.1.54"/>
    </reaction>
    <physiologicalReaction direction="right-to-left" evidence="7">
        <dbReference type="Rhea" id="RHEA:19823"/>
    </physiologicalReaction>
</comment>
<keyword evidence="6 8" id="KW-0560">Oxidoreductase</keyword>
<dbReference type="RefSeq" id="WP_021659870.1">
    <property type="nucleotide sequence ID" value="NZ_FQVY01000001.1"/>
</dbReference>
<evidence type="ECO:0000256" key="1">
    <source>
        <dbReference type="ARBA" id="ARBA00001974"/>
    </source>
</evidence>
<evidence type="ECO:0000313" key="11">
    <source>
        <dbReference type="Proteomes" id="UP000184089"/>
    </source>
</evidence>
<protein>
    <recommendedName>
        <fullName evidence="8">Methylenetetrahydrofolate reductase</fullName>
    </recommendedName>
</protein>